<organism evidence="7 8">
    <name type="scientific">Nitrincola nitratireducens</name>
    <dbReference type="NCBI Taxonomy" id="1229521"/>
    <lineage>
        <taxon>Bacteria</taxon>
        <taxon>Pseudomonadati</taxon>
        <taxon>Pseudomonadota</taxon>
        <taxon>Gammaproteobacteria</taxon>
        <taxon>Oceanospirillales</taxon>
        <taxon>Oceanospirillaceae</taxon>
        <taxon>Nitrincola</taxon>
    </lineage>
</organism>
<feature type="transmembrane region" description="Helical" evidence="6">
    <location>
        <begin position="253"/>
        <end position="277"/>
    </location>
</feature>
<evidence type="ECO:0000256" key="1">
    <source>
        <dbReference type="ARBA" id="ARBA00004651"/>
    </source>
</evidence>
<feature type="transmembrane region" description="Helical" evidence="6">
    <location>
        <begin position="212"/>
        <end position="233"/>
    </location>
</feature>
<dbReference type="Proteomes" id="UP000019464">
    <property type="component" value="Unassembled WGS sequence"/>
</dbReference>
<dbReference type="PANTHER" id="PTHR30250">
    <property type="entry name" value="PST FAMILY PREDICTED COLANIC ACID TRANSPORTER"/>
    <property type="match status" value="1"/>
</dbReference>
<feature type="transmembrane region" description="Helical" evidence="6">
    <location>
        <begin position="364"/>
        <end position="383"/>
    </location>
</feature>
<feature type="transmembrane region" description="Helical" evidence="6">
    <location>
        <begin position="89"/>
        <end position="106"/>
    </location>
</feature>
<proteinExistence type="predicted"/>
<dbReference type="STRING" id="1229521.D791_03246"/>
<dbReference type="AlphaFoldDB" id="W9UYF4"/>
<evidence type="ECO:0000256" key="3">
    <source>
        <dbReference type="ARBA" id="ARBA00022692"/>
    </source>
</evidence>
<evidence type="ECO:0000256" key="4">
    <source>
        <dbReference type="ARBA" id="ARBA00022989"/>
    </source>
</evidence>
<feature type="transmembrane region" description="Helical" evidence="6">
    <location>
        <begin position="180"/>
        <end position="200"/>
    </location>
</feature>
<feature type="transmembrane region" description="Helical" evidence="6">
    <location>
        <begin position="46"/>
        <end position="68"/>
    </location>
</feature>
<dbReference type="GO" id="GO:0005886">
    <property type="term" value="C:plasma membrane"/>
    <property type="evidence" value="ECO:0007669"/>
    <property type="project" value="UniProtKB-SubCell"/>
</dbReference>
<comment type="caution">
    <text evidence="7">The sequence shown here is derived from an EMBL/GenBank/DDBJ whole genome shotgun (WGS) entry which is preliminary data.</text>
</comment>
<keyword evidence="4 6" id="KW-1133">Transmembrane helix</keyword>
<dbReference type="OrthoDB" id="8046861at2"/>
<keyword evidence="2" id="KW-1003">Cell membrane</keyword>
<sequence>MTIHKLTNNEYIVRLLNVGLRGVTLLCKFSLFFVLAFYLAPEEVGLYGLIVASIAYGIYPLGLEFYTYSTRELIKSDKSTCGRYLASQIGLYVVLYLIFLPIFLFLFYFNFLPWYVAVYFYVLLILEHANQEMMRLLIALSHQIAASVALFLRQGLWVLIVIPVMYLYPDYRSIDFILSLWVLGSIGAAAVSFVTFYNLGFKGWLSGFDWLWIKKGVLVSLPFFISTLSLSAIATFDRYLFDFFVGRDVLGAYVFYIGLAASLISFLDAAVFSFIYPKMIAAYAKEDLISFNSQVKKMFYQILTLSFIFFAASFLLIDLIVGWIDKPIYSEHIFIFYIVVIAMFLQALSYIPHYALYAQGCDNTIVMSHGLSVVIFMVSAFSLSYISELYAVPVALCITYFLVLVWKTSAYYKRRLFLAS</sequence>
<keyword evidence="5 6" id="KW-0472">Membrane</keyword>
<keyword evidence="3 6" id="KW-0812">Transmembrane</keyword>
<feature type="transmembrane region" description="Helical" evidence="6">
    <location>
        <begin position="150"/>
        <end position="168"/>
    </location>
</feature>
<feature type="transmembrane region" description="Helical" evidence="6">
    <location>
        <begin position="298"/>
        <end position="321"/>
    </location>
</feature>
<feature type="transmembrane region" description="Helical" evidence="6">
    <location>
        <begin position="112"/>
        <end position="129"/>
    </location>
</feature>
<feature type="transmembrane region" description="Helical" evidence="6">
    <location>
        <begin position="333"/>
        <end position="352"/>
    </location>
</feature>
<protein>
    <submittedName>
        <fullName evidence="7">Polysaccharide biosynthesis protein</fullName>
    </submittedName>
</protein>
<evidence type="ECO:0000256" key="6">
    <source>
        <dbReference type="SAM" id="Phobius"/>
    </source>
</evidence>
<dbReference type="EMBL" id="AONB01000020">
    <property type="protein sequence ID" value="EXJ09751.1"/>
    <property type="molecule type" value="Genomic_DNA"/>
</dbReference>
<reference evidence="8" key="1">
    <citation type="submission" date="2012-11" db="EMBL/GenBank/DDBJ databases">
        <authorList>
            <person name="Singh A."/>
            <person name="Pinnaka A.K."/>
            <person name="Vaidya B."/>
        </authorList>
    </citation>
    <scope>NUCLEOTIDE SEQUENCE [LARGE SCALE GENOMIC DNA]</scope>
    <source>
        <strain evidence="8">AK23</strain>
    </source>
</reference>
<evidence type="ECO:0000313" key="7">
    <source>
        <dbReference type="EMBL" id="EXJ09751.1"/>
    </source>
</evidence>
<feature type="transmembrane region" description="Helical" evidence="6">
    <location>
        <begin position="389"/>
        <end position="406"/>
    </location>
</feature>
<dbReference type="PANTHER" id="PTHR30250:SF11">
    <property type="entry name" value="O-ANTIGEN TRANSPORTER-RELATED"/>
    <property type="match status" value="1"/>
</dbReference>
<keyword evidence="8" id="KW-1185">Reference proteome</keyword>
<dbReference type="RefSeq" id="WP_051514585.1">
    <property type="nucleotide sequence ID" value="NZ_AONB01000020.1"/>
</dbReference>
<name>W9UYF4_9GAMM</name>
<evidence type="ECO:0000256" key="5">
    <source>
        <dbReference type="ARBA" id="ARBA00023136"/>
    </source>
</evidence>
<gene>
    <name evidence="7" type="ORF">D791_03246</name>
</gene>
<reference evidence="7 8" key="2">
    <citation type="journal article" date="2015" name="Syst. Appl. Microbiol.">
        <title>Nitrincola nitratireducens sp. nov. isolated from a haloalkaline crater lake.</title>
        <authorList>
            <person name="Singh A."/>
            <person name="Vaidya B."/>
            <person name="Tanuku N.R."/>
            <person name="Pinnaka A.K."/>
        </authorList>
    </citation>
    <scope>NUCLEOTIDE SEQUENCE [LARGE SCALE GENOMIC DNA]</scope>
    <source>
        <strain evidence="7 8">AK23</strain>
    </source>
</reference>
<accession>W9UYF4</accession>
<feature type="transmembrane region" description="Helical" evidence="6">
    <location>
        <begin position="20"/>
        <end position="40"/>
    </location>
</feature>
<evidence type="ECO:0000313" key="8">
    <source>
        <dbReference type="Proteomes" id="UP000019464"/>
    </source>
</evidence>
<comment type="subcellular location">
    <subcellularLocation>
        <location evidence="1">Cell membrane</location>
        <topology evidence="1">Multi-pass membrane protein</topology>
    </subcellularLocation>
</comment>
<evidence type="ECO:0000256" key="2">
    <source>
        <dbReference type="ARBA" id="ARBA00022475"/>
    </source>
</evidence>
<dbReference type="InterPro" id="IPR050833">
    <property type="entry name" value="Poly_Biosynth_Transport"/>
</dbReference>